<comment type="caution">
    <text evidence="2">The sequence shown here is derived from an EMBL/GenBank/DDBJ whole genome shotgun (WGS) entry which is preliminary data.</text>
</comment>
<organism evidence="2 3">
    <name type="scientific">Chlamydomonas eustigma</name>
    <dbReference type="NCBI Taxonomy" id="1157962"/>
    <lineage>
        <taxon>Eukaryota</taxon>
        <taxon>Viridiplantae</taxon>
        <taxon>Chlorophyta</taxon>
        <taxon>core chlorophytes</taxon>
        <taxon>Chlorophyceae</taxon>
        <taxon>CS clade</taxon>
        <taxon>Chlamydomonadales</taxon>
        <taxon>Chlamydomonadaceae</taxon>
        <taxon>Chlamydomonas</taxon>
    </lineage>
</organism>
<dbReference type="AlphaFoldDB" id="A0A250XPR1"/>
<dbReference type="NCBIfam" id="NF047558">
    <property type="entry name" value="TPR_END_plus"/>
    <property type="match status" value="1"/>
</dbReference>
<name>A0A250XPR1_9CHLO</name>
<dbReference type="STRING" id="1157962.A0A250XPR1"/>
<feature type="region of interest" description="Disordered" evidence="1">
    <location>
        <begin position="1"/>
        <end position="22"/>
    </location>
</feature>
<dbReference type="PANTHER" id="PTHR47661:SF3">
    <property type="entry name" value="PROTEIN CONTAINING PDZ DOMAIN, A K-BOX DOMAIN, AND A TPR REGION"/>
    <property type="match status" value="1"/>
</dbReference>
<dbReference type="SUPFAM" id="SSF48452">
    <property type="entry name" value="TPR-like"/>
    <property type="match status" value="1"/>
</dbReference>
<evidence type="ECO:0000256" key="1">
    <source>
        <dbReference type="SAM" id="MobiDB-lite"/>
    </source>
</evidence>
<dbReference type="EMBL" id="BEGY01000147">
    <property type="protein sequence ID" value="GAX85048.1"/>
    <property type="molecule type" value="Genomic_DNA"/>
</dbReference>
<proteinExistence type="predicted"/>
<accession>A0A250XPR1</accession>
<gene>
    <name evidence="2" type="ORF">CEUSTIGMA_g12468.t1</name>
</gene>
<dbReference type="PANTHER" id="PTHR47661">
    <property type="entry name" value="PHOSPHOGLUCAN PHOSPHATASE LSF1, CHLOROPLASTIC"/>
    <property type="match status" value="1"/>
</dbReference>
<evidence type="ECO:0000313" key="3">
    <source>
        <dbReference type="Proteomes" id="UP000232323"/>
    </source>
</evidence>
<dbReference type="InterPro" id="IPR011990">
    <property type="entry name" value="TPR-like_helical_dom_sf"/>
</dbReference>
<reference evidence="2 3" key="1">
    <citation type="submission" date="2017-08" db="EMBL/GenBank/DDBJ databases">
        <title>Acidophilic green algal genome provides insights into adaptation to an acidic environment.</title>
        <authorList>
            <person name="Hirooka S."/>
            <person name="Hirose Y."/>
            <person name="Kanesaki Y."/>
            <person name="Higuchi S."/>
            <person name="Fujiwara T."/>
            <person name="Onuma R."/>
            <person name="Era A."/>
            <person name="Ohbayashi R."/>
            <person name="Uzuka A."/>
            <person name="Nozaki H."/>
            <person name="Yoshikawa H."/>
            <person name="Miyagishima S.Y."/>
        </authorList>
    </citation>
    <scope>NUCLEOTIDE SEQUENCE [LARGE SCALE GENOMIC DNA]</scope>
    <source>
        <strain evidence="2 3">NIES-2499</strain>
    </source>
</reference>
<keyword evidence="3" id="KW-1185">Reference proteome</keyword>
<dbReference type="Gene3D" id="1.25.40.10">
    <property type="entry name" value="Tetratricopeptide repeat domain"/>
    <property type="match status" value="1"/>
</dbReference>
<evidence type="ECO:0008006" key="4">
    <source>
        <dbReference type="Google" id="ProtNLM"/>
    </source>
</evidence>
<protein>
    <recommendedName>
        <fullName evidence="4">PDZ domain-containing protein</fullName>
    </recommendedName>
</protein>
<dbReference type="Proteomes" id="UP000232323">
    <property type="component" value="Unassembled WGS sequence"/>
</dbReference>
<dbReference type="OrthoDB" id="439127at2759"/>
<sequence>MSLLFSKQASTSGLSTSRQCSPRLSFSAPAPHRVAELTRAFDCVHKSLVAKRQSATNSRIVVRTTAEKVSAVQEEYIEVDLPKPLGLKFARGNDGGAYIIKNDPTAGNTDPRIEAGDKIVQISASFGPEIWEAQNYGQIMYAIRTRNGTVYLKIKRNFGDMSALEDEDADSAEKMWKKERNGGNYGAGTKEIQERNYVARKENERKRRELFDDALTKFKSGDIPGSLVDFENILSLEPRNYVGDNFSRVTPIYKVTQYNIACCYSMLDQVEEGLKSLQSALNAGFDNYDQIRKDKNLANVRKSPKFQPMLDKYDEPVFNWGAINATFNFFGRKNEA</sequence>
<evidence type="ECO:0000313" key="2">
    <source>
        <dbReference type="EMBL" id="GAX85048.1"/>
    </source>
</evidence>